<dbReference type="PROSITE" id="PS01081">
    <property type="entry name" value="HTH_TETR_1"/>
    <property type="match status" value="1"/>
</dbReference>
<dbReference type="PROSITE" id="PS50977">
    <property type="entry name" value="HTH_TETR_2"/>
    <property type="match status" value="1"/>
</dbReference>
<keyword evidence="7" id="KW-1185">Reference proteome</keyword>
<proteinExistence type="predicted"/>
<dbReference type="Pfam" id="PF00440">
    <property type="entry name" value="TetR_N"/>
    <property type="match status" value="1"/>
</dbReference>
<dbReference type="SUPFAM" id="SSF46689">
    <property type="entry name" value="Homeodomain-like"/>
    <property type="match status" value="1"/>
</dbReference>
<reference evidence="6 7" key="1">
    <citation type="submission" date="2016-10" db="EMBL/GenBank/DDBJ databases">
        <title>The Draft Genome Sequence of Actinokineospora bangkokensis 44EHWT reveals the biosynthetic pathway of antifungal compounds Thailandins with unusual extender unit butylmalonyl-CoA.</title>
        <authorList>
            <person name="Greule A."/>
            <person name="Intra B."/>
            <person name="Flemming S."/>
            <person name="Rommel M.G."/>
            <person name="Panbangred W."/>
            <person name="Bechthold A."/>
        </authorList>
    </citation>
    <scope>NUCLEOTIDE SEQUENCE [LARGE SCALE GENOMIC DNA]</scope>
    <source>
        <strain evidence="6 7">44EHW</strain>
    </source>
</reference>
<dbReference type="PRINTS" id="PR00455">
    <property type="entry name" value="HTHTETR"/>
</dbReference>
<evidence type="ECO:0000256" key="2">
    <source>
        <dbReference type="ARBA" id="ARBA00023125"/>
    </source>
</evidence>
<dbReference type="InterPro" id="IPR050109">
    <property type="entry name" value="HTH-type_TetR-like_transc_reg"/>
</dbReference>
<dbReference type="InterPro" id="IPR009057">
    <property type="entry name" value="Homeodomain-like_sf"/>
</dbReference>
<dbReference type="Gene3D" id="1.10.357.10">
    <property type="entry name" value="Tetracycline Repressor, domain 2"/>
    <property type="match status" value="1"/>
</dbReference>
<organism evidence="6 7">
    <name type="scientific">Actinokineospora bangkokensis</name>
    <dbReference type="NCBI Taxonomy" id="1193682"/>
    <lineage>
        <taxon>Bacteria</taxon>
        <taxon>Bacillati</taxon>
        <taxon>Actinomycetota</taxon>
        <taxon>Actinomycetes</taxon>
        <taxon>Pseudonocardiales</taxon>
        <taxon>Pseudonocardiaceae</taxon>
        <taxon>Actinokineospora</taxon>
    </lineage>
</organism>
<accession>A0A1Q9LIJ2</accession>
<dbReference type="GO" id="GO:0003700">
    <property type="term" value="F:DNA-binding transcription factor activity"/>
    <property type="evidence" value="ECO:0007669"/>
    <property type="project" value="TreeGrafter"/>
</dbReference>
<feature type="domain" description="HTH tetR-type" evidence="5">
    <location>
        <begin position="15"/>
        <end position="75"/>
    </location>
</feature>
<dbReference type="Proteomes" id="UP000186040">
    <property type="component" value="Unassembled WGS sequence"/>
</dbReference>
<comment type="caution">
    <text evidence="6">The sequence shown here is derived from an EMBL/GenBank/DDBJ whole genome shotgun (WGS) entry which is preliminary data.</text>
</comment>
<keyword evidence="2 4" id="KW-0238">DNA-binding</keyword>
<evidence type="ECO:0000259" key="5">
    <source>
        <dbReference type="PROSITE" id="PS50977"/>
    </source>
</evidence>
<evidence type="ECO:0000256" key="3">
    <source>
        <dbReference type="ARBA" id="ARBA00023163"/>
    </source>
</evidence>
<protein>
    <recommendedName>
        <fullName evidence="5">HTH tetR-type domain-containing protein</fullName>
    </recommendedName>
</protein>
<gene>
    <name evidence="6" type="ORF">BJP25_23855</name>
</gene>
<sequence length="218" mass="22933">MPPAEHTDGRRRRGAISRSAIVDAATALFSTRGYAGTTISAIAAAADVHAGSLYHAFGSKQGLLSAVMATVADRAFAAVKAVTDLPRATVADRLRDTAHALIDDPVFLRLFLLLALENVDDPEVRALVDGVRRRARAAVADALLTELSGLDAATRTAVTDVAGRIALILLDGIFVSHQLDSEHAELDTTLHLVTAIAEKALHDAPALFTGHSPPPRTP</sequence>
<dbReference type="PANTHER" id="PTHR30055">
    <property type="entry name" value="HTH-TYPE TRANSCRIPTIONAL REGULATOR RUTR"/>
    <property type="match status" value="1"/>
</dbReference>
<dbReference type="STRING" id="1193682.BJP25_23855"/>
<keyword evidence="3" id="KW-0804">Transcription</keyword>
<feature type="DNA-binding region" description="H-T-H motif" evidence="4">
    <location>
        <begin position="38"/>
        <end position="57"/>
    </location>
</feature>
<dbReference type="PANTHER" id="PTHR30055:SF234">
    <property type="entry name" value="HTH-TYPE TRANSCRIPTIONAL REGULATOR BETI"/>
    <property type="match status" value="1"/>
</dbReference>
<evidence type="ECO:0000256" key="1">
    <source>
        <dbReference type="ARBA" id="ARBA00023015"/>
    </source>
</evidence>
<dbReference type="InterPro" id="IPR001647">
    <property type="entry name" value="HTH_TetR"/>
</dbReference>
<name>A0A1Q9LIJ2_9PSEU</name>
<evidence type="ECO:0000256" key="4">
    <source>
        <dbReference type="PROSITE-ProRule" id="PRU00335"/>
    </source>
</evidence>
<dbReference type="RefSeq" id="WP_075976277.1">
    <property type="nucleotide sequence ID" value="NZ_MKQR01000018.1"/>
</dbReference>
<dbReference type="OrthoDB" id="3687980at2"/>
<dbReference type="EMBL" id="MKQR01000018">
    <property type="protein sequence ID" value="OLR91872.1"/>
    <property type="molecule type" value="Genomic_DNA"/>
</dbReference>
<dbReference type="InterPro" id="IPR023772">
    <property type="entry name" value="DNA-bd_HTH_TetR-type_CS"/>
</dbReference>
<dbReference type="AlphaFoldDB" id="A0A1Q9LIJ2"/>
<keyword evidence="1" id="KW-0805">Transcription regulation</keyword>
<evidence type="ECO:0000313" key="7">
    <source>
        <dbReference type="Proteomes" id="UP000186040"/>
    </source>
</evidence>
<evidence type="ECO:0000313" key="6">
    <source>
        <dbReference type="EMBL" id="OLR91872.1"/>
    </source>
</evidence>
<dbReference type="GO" id="GO:0000976">
    <property type="term" value="F:transcription cis-regulatory region binding"/>
    <property type="evidence" value="ECO:0007669"/>
    <property type="project" value="TreeGrafter"/>
</dbReference>